<evidence type="ECO:0008006" key="30">
    <source>
        <dbReference type="Google" id="ProtNLM"/>
    </source>
</evidence>
<dbReference type="PRINTS" id="PR00369">
    <property type="entry name" value="FLAVODOXIN"/>
</dbReference>
<evidence type="ECO:0000256" key="25">
    <source>
        <dbReference type="SAM" id="Phobius"/>
    </source>
</evidence>
<dbReference type="InterPro" id="IPR008254">
    <property type="entry name" value="Flavodoxin/NO_synth"/>
</dbReference>
<feature type="domain" description="Major facilitator superfamily (MFS) profile" evidence="26">
    <location>
        <begin position="46"/>
        <end position="521"/>
    </location>
</feature>
<evidence type="ECO:0000313" key="28">
    <source>
        <dbReference type="EMBL" id="RSL89239.1"/>
    </source>
</evidence>
<dbReference type="InterPro" id="IPR001094">
    <property type="entry name" value="Flavdoxin-like"/>
</dbReference>
<dbReference type="Pfam" id="PF00667">
    <property type="entry name" value="FAD_binding_1"/>
    <property type="match status" value="1"/>
</dbReference>
<dbReference type="PANTHER" id="PTHR43791">
    <property type="entry name" value="PERMEASE-RELATED"/>
    <property type="match status" value="1"/>
</dbReference>
<evidence type="ECO:0000256" key="2">
    <source>
        <dbReference type="ARBA" id="ARBA00001974"/>
    </source>
</evidence>
<feature type="transmembrane region" description="Helical" evidence="25">
    <location>
        <begin position="83"/>
        <end position="105"/>
    </location>
</feature>
<comment type="subcellular location">
    <subcellularLocation>
        <location evidence="3">Membrane</location>
        <topology evidence="3">Multi-pass membrane protein</topology>
    </subcellularLocation>
</comment>
<dbReference type="FunFam" id="1.20.1250.20:FF:000018">
    <property type="entry name" value="MFS transporter permease"/>
    <property type="match status" value="1"/>
</dbReference>
<dbReference type="PROSITE" id="PS50902">
    <property type="entry name" value="FLAVODOXIN_LIKE"/>
    <property type="match status" value="1"/>
</dbReference>
<organism evidence="28 29">
    <name type="scientific">Fusarium oligoseptatum</name>
    <dbReference type="NCBI Taxonomy" id="2604345"/>
    <lineage>
        <taxon>Eukaryota</taxon>
        <taxon>Fungi</taxon>
        <taxon>Dikarya</taxon>
        <taxon>Ascomycota</taxon>
        <taxon>Pezizomycotina</taxon>
        <taxon>Sordariomycetes</taxon>
        <taxon>Hypocreomycetidae</taxon>
        <taxon>Hypocreales</taxon>
        <taxon>Nectriaceae</taxon>
        <taxon>Fusarium</taxon>
        <taxon>Fusarium solani species complex</taxon>
    </lineage>
</organism>
<dbReference type="InterPro" id="IPR017938">
    <property type="entry name" value="Riboflavin_synthase-like_b-brl"/>
</dbReference>
<evidence type="ECO:0000256" key="10">
    <source>
        <dbReference type="ARBA" id="ARBA00022787"/>
    </source>
</evidence>
<evidence type="ECO:0000256" key="22">
    <source>
        <dbReference type="ARBA" id="ARBA00023180"/>
    </source>
</evidence>
<evidence type="ECO:0000256" key="20">
    <source>
        <dbReference type="ARBA" id="ARBA00023136"/>
    </source>
</evidence>
<keyword evidence="19" id="KW-0496">Mitochondrion</keyword>
<keyword evidence="6" id="KW-0444">Lipid biosynthesis</keyword>
<feature type="transmembrane region" description="Helical" evidence="25">
    <location>
        <begin position="343"/>
        <end position="362"/>
    </location>
</feature>
<dbReference type="Gene3D" id="3.40.50.80">
    <property type="entry name" value="Nucleotide-binding domain of ferredoxin-NADP reductase (FNR) module"/>
    <property type="match status" value="1"/>
</dbReference>
<accession>A0A428SHJ8</accession>
<dbReference type="FunFam" id="3.40.50.360:FF:000024">
    <property type="entry name" value="NADPH--cytochrome P450 reductase"/>
    <property type="match status" value="1"/>
</dbReference>
<feature type="transmembrane region" description="Helical" evidence="25">
    <location>
        <begin position="368"/>
        <end position="388"/>
    </location>
</feature>
<dbReference type="InterPro" id="IPR003097">
    <property type="entry name" value="CysJ-like_FAD-binding"/>
</dbReference>
<evidence type="ECO:0000256" key="13">
    <source>
        <dbReference type="ARBA" id="ARBA00022857"/>
    </source>
</evidence>
<dbReference type="InterPro" id="IPR020846">
    <property type="entry name" value="MFS_dom"/>
</dbReference>
<feature type="transmembrane region" description="Helical" evidence="25">
    <location>
        <begin position="174"/>
        <end position="192"/>
    </location>
</feature>
<feature type="domain" description="Flavodoxin-like" evidence="27">
    <location>
        <begin position="552"/>
        <end position="702"/>
    </location>
</feature>
<evidence type="ECO:0000256" key="9">
    <source>
        <dbReference type="ARBA" id="ARBA00022692"/>
    </source>
</evidence>
<keyword evidence="5" id="KW-1003">Cell membrane</keyword>
<keyword evidence="18" id="KW-0443">Lipid metabolism</keyword>
<feature type="transmembrane region" description="Helical" evidence="25">
    <location>
        <begin position="418"/>
        <end position="438"/>
    </location>
</feature>
<dbReference type="FunFam" id="2.40.30.10:FF:000100">
    <property type="entry name" value="NADPH--cytochrome P450 reductase"/>
    <property type="match status" value="1"/>
</dbReference>
<comment type="cofactor">
    <cofactor evidence="1">
        <name>FMN</name>
        <dbReference type="ChEBI" id="CHEBI:58210"/>
    </cofactor>
</comment>
<dbReference type="InterPro" id="IPR001433">
    <property type="entry name" value="OxRdtase_FAD/NAD-bd"/>
</dbReference>
<evidence type="ECO:0000259" key="27">
    <source>
        <dbReference type="PROSITE" id="PS50902"/>
    </source>
</evidence>
<evidence type="ECO:0000256" key="8">
    <source>
        <dbReference type="ARBA" id="ARBA00022643"/>
    </source>
</evidence>
<evidence type="ECO:0000256" key="6">
    <source>
        <dbReference type="ARBA" id="ARBA00022516"/>
    </source>
</evidence>
<proteinExistence type="predicted"/>
<keyword evidence="13" id="KW-0521">NADP</keyword>
<evidence type="ECO:0000256" key="4">
    <source>
        <dbReference type="ARBA" id="ARBA00022448"/>
    </source>
</evidence>
<dbReference type="PROSITE" id="PS50850">
    <property type="entry name" value="MFS"/>
    <property type="match status" value="1"/>
</dbReference>
<dbReference type="GO" id="GO:0010181">
    <property type="term" value="F:FMN binding"/>
    <property type="evidence" value="ECO:0007669"/>
    <property type="project" value="InterPro"/>
</dbReference>
<keyword evidence="15 25" id="KW-1133">Transmembrane helix</keyword>
<dbReference type="InterPro" id="IPR011701">
    <property type="entry name" value="MFS"/>
</dbReference>
<evidence type="ECO:0000259" key="26">
    <source>
        <dbReference type="PROSITE" id="PS50850"/>
    </source>
</evidence>
<dbReference type="InterPro" id="IPR001709">
    <property type="entry name" value="Flavoprot_Pyr_Nucl_cyt_Rdtase"/>
</dbReference>
<keyword evidence="23" id="KW-0753">Steroid metabolism</keyword>
<keyword evidence="8" id="KW-0288">FMN</keyword>
<evidence type="ECO:0000256" key="12">
    <source>
        <dbReference type="ARBA" id="ARBA00022827"/>
    </source>
</evidence>
<feature type="region of interest" description="Disordered" evidence="24">
    <location>
        <begin position="1"/>
        <end position="22"/>
    </location>
</feature>
<keyword evidence="7" id="KW-0285">Flavoprotein</keyword>
<evidence type="ECO:0000256" key="14">
    <source>
        <dbReference type="ARBA" id="ARBA00022955"/>
    </source>
</evidence>
<feature type="transmembrane region" description="Helical" evidence="25">
    <location>
        <begin position="212"/>
        <end position="231"/>
    </location>
</feature>
<dbReference type="Pfam" id="PF00258">
    <property type="entry name" value="Flavodoxin_1"/>
    <property type="match status" value="1"/>
</dbReference>
<dbReference type="InterPro" id="IPR039261">
    <property type="entry name" value="FNR_nucleotide-bd"/>
</dbReference>
<keyword evidence="21" id="KW-1207">Sterol metabolism</keyword>
<dbReference type="GO" id="GO:0016491">
    <property type="term" value="F:oxidoreductase activity"/>
    <property type="evidence" value="ECO:0007669"/>
    <property type="project" value="UniProtKB-KW"/>
</dbReference>
<keyword evidence="17" id="KW-0756">Sterol biosynthesis</keyword>
<feature type="transmembrane region" description="Helical" evidence="25">
    <location>
        <begin position="494"/>
        <end position="514"/>
    </location>
</feature>
<dbReference type="SUPFAM" id="SSF52343">
    <property type="entry name" value="Ferredoxin reductase-like, C-terminal NADP-linked domain"/>
    <property type="match status" value="1"/>
</dbReference>
<protein>
    <recommendedName>
        <fullName evidence="30">NADPH--hemoprotein reductase</fullName>
    </recommendedName>
</protein>
<evidence type="ECO:0000256" key="5">
    <source>
        <dbReference type="ARBA" id="ARBA00022475"/>
    </source>
</evidence>
<feature type="compositionally biased region" description="Basic and acidic residues" evidence="24">
    <location>
        <begin position="1"/>
        <end position="11"/>
    </location>
</feature>
<keyword evidence="12" id="KW-0274">FAD</keyword>
<dbReference type="Gene3D" id="1.20.1250.20">
    <property type="entry name" value="MFS general substrate transporter like domains"/>
    <property type="match status" value="2"/>
</dbReference>
<evidence type="ECO:0000256" key="15">
    <source>
        <dbReference type="ARBA" id="ARBA00022989"/>
    </source>
</evidence>
<evidence type="ECO:0000256" key="17">
    <source>
        <dbReference type="ARBA" id="ARBA00023011"/>
    </source>
</evidence>
<dbReference type="Pfam" id="PF00175">
    <property type="entry name" value="NAD_binding_1"/>
    <property type="match status" value="1"/>
</dbReference>
<dbReference type="AlphaFoldDB" id="A0A428SHJ8"/>
<dbReference type="FunFam" id="3.40.50.80:FF:000001">
    <property type="entry name" value="NADPH--cytochrome P450 reductase 1"/>
    <property type="match status" value="1"/>
</dbReference>
<evidence type="ECO:0000313" key="29">
    <source>
        <dbReference type="Proteomes" id="UP000287144"/>
    </source>
</evidence>
<reference evidence="28 29" key="1">
    <citation type="submission" date="2017-06" db="EMBL/GenBank/DDBJ databases">
        <title>Comparative genomic analysis of Ambrosia Fusariam Clade fungi.</title>
        <authorList>
            <person name="Stajich J.E."/>
            <person name="Carrillo J."/>
            <person name="Kijimoto T."/>
            <person name="Eskalen A."/>
            <person name="O'Donnell K."/>
            <person name="Kasson M."/>
        </authorList>
    </citation>
    <scope>NUCLEOTIDE SEQUENCE [LARGE SCALE GENOMIC DNA]</scope>
    <source>
        <strain evidence="28 29">NRRL62579</strain>
    </source>
</reference>
<name>A0A428SHJ8_9HYPO</name>
<keyword evidence="29" id="KW-1185">Reference proteome</keyword>
<evidence type="ECO:0000256" key="7">
    <source>
        <dbReference type="ARBA" id="ARBA00022630"/>
    </source>
</evidence>
<evidence type="ECO:0000256" key="18">
    <source>
        <dbReference type="ARBA" id="ARBA00023098"/>
    </source>
</evidence>
<evidence type="ECO:0000256" key="1">
    <source>
        <dbReference type="ARBA" id="ARBA00001917"/>
    </source>
</evidence>
<evidence type="ECO:0000256" key="3">
    <source>
        <dbReference type="ARBA" id="ARBA00004141"/>
    </source>
</evidence>
<evidence type="ECO:0000256" key="16">
    <source>
        <dbReference type="ARBA" id="ARBA00023002"/>
    </source>
</evidence>
<evidence type="ECO:0000256" key="21">
    <source>
        <dbReference type="ARBA" id="ARBA00023166"/>
    </source>
</evidence>
<keyword evidence="20 25" id="KW-0472">Membrane</keyword>
<keyword evidence="14" id="KW-0752">Steroid biosynthesis</keyword>
<dbReference type="GO" id="GO:0016020">
    <property type="term" value="C:membrane"/>
    <property type="evidence" value="ECO:0007669"/>
    <property type="project" value="UniProtKB-SubCell"/>
</dbReference>
<dbReference type="SUPFAM" id="SSF52218">
    <property type="entry name" value="Flavoproteins"/>
    <property type="match status" value="1"/>
</dbReference>
<dbReference type="Gene3D" id="2.40.30.10">
    <property type="entry name" value="Translation factors"/>
    <property type="match status" value="1"/>
</dbReference>
<dbReference type="GO" id="GO:0016126">
    <property type="term" value="P:sterol biosynthetic process"/>
    <property type="evidence" value="ECO:0007669"/>
    <property type="project" value="UniProtKB-KW"/>
</dbReference>
<gene>
    <name evidence="28" type="ORF">CEP52_014970</name>
</gene>
<dbReference type="Gene3D" id="3.40.50.360">
    <property type="match status" value="1"/>
</dbReference>
<evidence type="ECO:0000256" key="24">
    <source>
        <dbReference type="SAM" id="MobiDB-lite"/>
    </source>
</evidence>
<dbReference type="SUPFAM" id="SSF103473">
    <property type="entry name" value="MFS general substrate transporter"/>
    <property type="match status" value="1"/>
</dbReference>
<dbReference type="EMBL" id="NKCK01000248">
    <property type="protein sequence ID" value="RSL89239.1"/>
    <property type="molecule type" value="Genomic_DNA"/>
</dbReference>
<dbReference type="GO" id="GO:0022857">
    <property type="term" value="F:transmembrane transporter activity"/>
    <property type="evidence" value="ECO:0007669"/>
    <property type="project" value="InterPro"/>
</dbReference>
<keyword evidence="9 25" id="KW-0812">Transmembrane</keyword>
<dbReference type="InterPro" id="IPR036259">
    <property type="entry name" value="MFS_trans_sf"/>
</dbReference>
<keyword evidence="10" id="KW-1000">Mitochondrion outer membrane</keyword>
<dbReference type="Pfam" id="PF07690">
    <property type="entry name" value="MFS_1"/>
    <property type="match status" value="1"/>
</dbReference>
<evidence type="ECO:0000256" key="19">
    <source>
        <dbReference type="ARBA" id="ARBA00023128"/>
    </source>
</evidence>
<evidence type="ECO:0000256" key="23">
    <source>
        <dbReference type="ARBA" id="ARBA00023221"/>
    </source>
</evidence>
<comment type="cofactor">
    <cofactor evidence="2">
        <name>FAD</name>
        <dbReference type="ChEBI" id="CHEBI:57692"/>
    </cofactor>
</comment>
<keyword evidence="16" id="KW-0560">Oxidoreductase</keyword>
<feature type="transmembrane region" description="Helical" evidence="25">
    <location>
        <begin position="137"/>
        <end position="162"/>
    </location>
</feature>
<comment type="caution">
    <text evidence="28">The sequence shown here is derived from an EMBL/GenBank/DDBJ whole genome shotgun (WGS) entry which is preliminary data.</text>
</comment>
<dbReference type="InterPro" id="IPR029039">
    <property type="entry name" value="Flavoprotein-like_sf"/>
</dbReference>
<dbReference type="STRING" id="1325735.A0A428SHJ8"/>
<dbReference type="Proteomes" id="UP000287144">
    <property type="component" value="Unassembled WGS sequence"/>
</dbReference>
<dbReference type="SUPFAM" id="SSF63380">
    <property type="entry name" value="Riboflavin synthase domain-like"/>
    <property type="match status" value="1"/>
</dbReference>
<sequence>MTDKMQFKDEPQTPTSDIANGSIIGRDVDWTPEEEAAIRRKFDFTITPLVTLLYMLCAIDRANVGNARIEGMSDELNLVGYRYNILLTVFFIFYLAVEIPSNVILKNVGPRWYLPALVFCFGMVSLCTAFVESYASMLVVRAILGIFEGGAMPGTAFFLSCFYKKTELFFRMSIFIASSSLASSFGGLLAAGLSKIPPWGASAMLIHRWRNIFFFEGLITVLVAAVAPFLMPQSPGTYKFLTERQRYIASERLLRENANVREEKVTWKHVRRAIFNIHTNVCAWCFFCTNSAVQGFGAFIPTILREFGWTSTEAQLKSVPPYLVACCVTIALGYLSDRTNKRGIFMAGILPCSIIGFSILRFSTNTDAKYAAVFLNAIACFGASSGFLSWGINNAGSPAVAAVAGGYMVMVGSMGGVFVYLDCFCFCLACFGLAHCIYDNKLRARGGRDDRIQGLTEEEKLALGHRNPEFRYMDVKHTLRESANSIRLIYNRALLEPLSVIVSILILIGTISYLTGWKPLTQSNDRAVSALPDTVENTRDMIDTMSKTGKNCIVFYGSQSGNAEDYAARLAQEGKSRYGLETMVADLEDYDYDNLDMFPQEGVAIFVLATYGEGEPTDNAVDFHRSITDATFSKGRNLPLDNLRYIIFGLGNSTYEHYNIMGRSVNKMLEDLGAQRIGPAGEGDDGTGTLEEAFIAWKDEMWAALANHMGLHQREAIYEPIFDIVKDPGLTSVSPEVYTGEPNDMHLNGVIKGPFNAHNPYIAPVIQSTELLYGTNRNCLHLEIDIRGSGLTYQTGDHIAIWPMNATNEVDEFLRIVGLEGQNDTVVHIEPLDSTTKAPFPTPTIFDAIARLPGDPSKPVILVGPGTGIAPMRGFIHERARLAALGQDVGRTLLFFGCRRRSEDYLYESEWEEFKKIPGFNFEVVTAFSREGSSKIYVQHRLKERAADVNGLLEKDANVYVCGDAANMALAVKDVLAEIISEQRSIPKGTAENILQDMRASRKYHEDVW</sequence>
<keyword evidence="11" id="KW-0256">Endoplasmic reticulum</keyword>
<dbReference type="PANTHER" id="PTHR43791:SF53">
    <property type="entry name" value="MAJOR FACILITATOR SUPERFAMILY (MFS) PROFILE DOMAIN-CONTAINING PROTEIN"/>
    <property type="match status" value="1"/>
</dbReference>
<dbReference type="PRINTS" id="PR00371">
    <property type="entry name" value="FPNCR"/>
</dbReference>
<evidence type="ECO:0000256" key="11">
    <source>
        <dbReference type="ARBA" id="ARBA00022824"/>
    </source>
</evidence>
<keyword evidence="22" id="KW-0325">Glycoprotein</keyword>
<keyword evidence="4" id="KW-0813">Transport</keyword>
<feature type="transmembrane region" description="Helical" evidence="25">
    <location>
        <begin position="112"/>
        <end position="131"/>
    </location>
</feature>